<comment type="caution">
    <text evidence="2">The sequence shown here is derived from an EMBL/GenBank/DDBJ whole genome shotgun (WGS) entry which is preliminary data.</text>
</comment>
<name>A0A0F9C7S2_9ZZZZ</name>
<reference evidence="2" key="1">
    <citation type="journal article" date="2015" name="Nature">
        <title>Complex archaea that bridge the gap between prokaryotes and eukaryotes.</title>
        <authorList>
            <person name="Spang A."/>
            <person name="Saw J.H."/>
            <person name="Jorgensen S.L."/>
            <person name="Zaremba-Niedzwiedzka K."/>
            <person name="Martijn J."/>
            <person name="Lind A.E."/>
            <person name="van Eijk R."/>
            <person name="Schleper C."/>
            <person name="Guy L."/>
            <person name="Ettema T.J."/>
        </authorList>
    </citation>
    <scope>NUCLEOTIDE SEQUENCE</scope>
</reference>
<proteinExistence type="predicted"/>
<protein>
    <submittedName>
        <fullName evidence="2">Uncharacterized protein</fullName>
    </submittedName>
</protein>
<gene>
    <name evidence="2" type="ORF">LCGC14_2436300</name>
</gene>
<feature type="non-terminal residue" evidence="2">
    <location>
        <position position="1"/>
    </location>
</feature>
<sequence>APRPDKASQGSTVSGGERPEQVEDAPGGPWIDFYDLEPCLDGMTIGVTASVIGGLFEGQKGKIVDVDYDTRKARFELNLNRLKGETAPTEGDET</sequence>
<dbReference type="EMBL" id="LAZR01037387">
    <property type="protein sequence ID" value="KKL22347.1"/>
    <property type="molecule type" value="Genomic_DNA"/>
</dbReference>
<organism evidence="2">
    <name type="scientific">marine sediment metagenome</name>
    <dbReference type="NCBI Taxonomy" id="412755"/>
    <lineage>
        <taxon>unclassified sequences</taxon>
        <taxon>metagenomes</taxon>
        <taxon>ecological metagenomes</taxon>
    </lineage>
</organism>
<dbReference type="AlphaFoldDB" id="A0A0F9C7S2"/>
<evidence type="ECO:0000256" key="1">
    <source>
        <dbReference type="SAM" id="MobiDB-lite"/>
    </source>
</evidence>
<evidence type="ECO:0000313" key="2">
    <source>
        <dbReference type="EMBL" id="KKL22347.1"/>
    </source>
</evidence>
<feature type="region of interest" description="Disordered" evidence="1">
    <location>
        <begin position="1"/>
        <end position="30"/>
    </location>
</feature>
<accession>A0A0F9C7S2</accession>